<name>A0ABX0SCR8_9ACTN</name>
<keyword evidence="9" id="KW-0902">Two-component regulatory system</keyword>
<sequence>MRPGTIRPSASGRIVLAGAGVQAAIILLAGIALVLGLRVGLASATETLVDDVTTNIISTAGGSGMAAAVDGAARASTTSIEVCARDTTGRTVSSASDGQCAWPPGVPQSLPPDEQRVSPGGTGMLDWNLTETIWQVRGTELDGNQWTIAVRADMGEDIRLLSLAKRLLLVGGVATWALGTVVLWLVVRRSLRPVAAIRATVDRIRAGSDLAERVPVPAGSDEIALLATTMNDMLARLSQADTEQRRFLSDASHELRTPVAVLRTGLEVEAETDEALPAGSRQAIRELASQAAGLAELIQSLLTFTRLDDPHAAVVSKEIDLDDLVDGEVRDLRLVSSHPIQLVIEPARLHADPTLIGQVVRNLVSNADRFARTSIRIRVTSRDSECLLLVDNDGPVIPPDDRERVFGRFVQLDDARTGGGAGLGLAICHRICEIHGGGVRVTEAPDGWCRFAVTLPSGGAVE</sequence>
<comment type="catalytic activity">
    <reaction evidence="1">
        <text>ATP + protein L-histidine = ADP + protein N-phospho-L-histidine.</text>
        <dbReference type="EC" id="2.7.13.3"/>
    </reaction>
</comment>
<dbReference type="InterPro" id="IPR005467">
    <property type="entry name" value="His_kinase_dom"/>
</dbReference>
<comment type="caution">
    <text evidence="14">The sequence shown here is derived from an EMBL/GenBank/DDBJ whole genome shotgun (WGS) entry which is preliminary data.</text>
</comment>
<dbReference type="EMBL" id="JAAMOZ010000001">
    <property type="protein sequence ID" value="NIH56180.1"/>
    <property type="molecule type" value="Genomic_DNA"/>
</dbReference>
<dbReference type="SMART" id="SM00304">
    <property type="entry name" value="HAMP"/>
    <property type="match status" value="1"/>
</dbReference>
<dbReference type="Pfam" id="PF00672">
    <property type="entry name" value="HAMP"/>
    <property type="match status" value="1"/>
</dbReference>
<dbReference type="InterPro" id="IPR050428">
    <property type="entry name" value="TCS_sensor_his_kinase"/>
</dbReference>
<accession>A0ABX0SCR8</accession>
<evidence type="ECO:0000256" key="10">
    <source>
        <dbReference type="ARBA" id="ARBA00023136"/>
    </source>
</evidence>
<keyword evidence="8 11" id="KW-1133">Transmembrane helix</keyword>
<dbReference type="PANTHER" id="PTHR45436">
    <property type="entry name" value="SENSOR HISTIDINE KINASE YKOH"/>
    <property type="match status" value="1"/>
</dbReference>
<dbReference type="SUPFAM" id="SSF158472">
    <property type="entry name" value="HAMP domain-like"/>
    <property type="match status" value="1"/>
</dbReference>
<evidence type="ECO:0000256" key="8">
    <source>
        <dbReference type="ARBA" id="ARBA00022989"/>
    </source>
</evidence>
<evidence type="ECO:0000256" key="2">
    <source>
        <dbReference type="ARBA" id="ARBA00004236"/>
    </source>
</evidence>
<dbReference type="PANTHER" id="PTHR45436:SF5">
    <property type="entry name" value="SENSOR HISTIDINE KINASE TRCS"/>
    <property type="match status" value="1"/>
</dbReference>
<dbReference type="InterPro" id="IPR003660">
    <property type="entry name" value="HAMP_dom"/>
</dbReference>
<evidence type="ECO:0000256" key="1">
    <source>
        <dbReference type="ARBA" id="ARBA00000085"/>
    </source>
</evidence>
<evidence type="ECO:0000256" key="3">
    <source>
        <dbReference type="ARBA" id="ARBA00012438"/>
    </source>
</evidence>
<evidence type="ECO:0000256" key="7">
    <source>
        <dbReference type="ARBA" id="ARBA00022777"/>
    </source>
</evidence>
<keyword evidence="7 14" id="KW-0418">Kinase</keyword>
<dbReference type="SMART" id="SM00388">
    <property type="entry name" value="HisKA"/>
    <property type="match status" value="1"/>
</dbReference>
<dbReference type="GO" id="GO:0016301">
    <property type="term" value="F:kinase activity"/>
    <property type="evidence" value="ECO:0007669"/>
    <property type="project" value="UniProtKB-KW"/>
</dbReference>
<dbReference type="InterPro" id="IPR036097">
    <property type="entry name" value="HisK_dim/P_sf"/>
</dbReference>
<dbReference type="PRINTS" id="PR00344">
    <property type="entry name" value="BCTRLSENSOR"/>
</dbReference>
<dbReference type="CDD" id="cd06225">
    <property type="entry name" value="HAMP"/>
    <property type="match status" value="1"/>
</dbReference>
<dbReference type="Gene3D" id="6.10.340.10">
    <property type="match status" value="1"/>
</dbReference>
<evidence type="ECO:0000256" key="5">
    <source>
        <dbReference type="ARBA" id="ARBA00022679"/>
    </source>
</evidence>
<evidence type="ECO:0000259" key="13">
    <source>
        <dbReference type="PROSITE" id="PS50885"/>
    </source>
</evidence>
<evidence type="ECO:0000313" key="14">
    <source>
        <dbReference type="EMBL" id="NIH56180.1"/>
    </source>
</evidence>
<dbReference type="PROSITE" id="PS50885">
    <property type="entry name" value="HAMP"/>
    <property type="match status" value="1"/>
</dbReference>
<evidence type="ECO:0000259" key="12">
    <source>
        <dbReference type="PROSITE" id="PS50109"/>
    </source>
</evidence>
<evidence type="ECO:0000256" key="11">
    <source>
        <dbReference type="SAM" id="Phobius"/>
    </source>
</evidence>
<feature type="domain" description="HAMP" evidence="13">
    <location>
        <begin position="188"/>
        <end position="242"/>
    </location>
</feature>
<dbReference type="Pfam" id="PF00512">
    <property type="entry name" value="HisKA"/>
    <property type="match status" value="1"/>
</dbReference>
<evidence type="ECO:0000256" key="6">
    <source>
        <dbReference type="ARBA" id="ARBA00022692"/>
    </source>
</evidence>
<proteinExistence type="predicted"/>
<feature type="transmembrane region" description="Helical" evidence="11">
    <location>
        <begin position="167"/>
        <end position="187"/>
    </location>
</feature>
<evidence type="ECO:0000313" key="15">
    <source>
        <dbReference type="Proteomes" id="UP000749311"/>
    </source>
</evidence>
<evidence type="ECO:0000256" key="4">
    <source>
        <dbReference type="ARBA" id="ARBA00022553"/>
    </source>
</evidence>
<feature type="domain" description="Histidine kinase" evidence="12">
    <location>
        <begin position="250"/>
        <end position="459"/>
    </location>
</feature>
<evidence type="ECO:0000256" key="9">
    <source>
        <dbReference type="ARBA" id="ARBA00023012"/>
    </source>
</evidence>
<dbReference type="PROSITE" id="PS50109">
    <property type="entry name" value="HIS_KIN"/>
    <property type="match status" value="1"/>
</dbReference>
<keyword evidence="5" id="KW-0808">Transferase</keyword>
<keyword evidence="6 11" id="KW-0812">Transmembrane</keyword>
<dbReference type="Proteomes" id="UP000749311">
    <property type="component" value="Unassembled WGS sequence"/>
</dbReference>
<comment type="subcellular location">
    <subcellularLocation>
        <location evidence="2">Cell membrane</location>
    </subcellularLocation>
</comment>
<dbReference type="InterPro" id="IPR036890">
    <property type="entry name" value="HATPase_C_sf"/>
</dbReference>
<dbReference type="InterPro" id="IPR003594">
    <property type="entry name" value="HATPase_dom"/>
</dbReference>
<dbReference type="InterPro" id="IPR004358">
    <property type="entry name" value="Sig_transdc_His_kin-like_C"/>
</dbReference>
<dbReference type="Gene3D" id="3.30.565.10">
    <property type="entry name" value="Histidine kinase-like ATPase, C-terminal domain"/>
    <property type="match status" value="1"/>
</dbReference>
<dbReference type="InterPro" id="IPR003661">
    <property type="entry name" value="HisK_dim/P_dom"/>
</dbReference>
<reference evidence="14 15" key="1">
    <citation type="submission" date="2020-02" db="EMBL/GenBank/DDBJ databases">
        <title>Sequencing the genomes of 1000 actinobacteria strains.</title>
        <authorList>
            <person name="Klenk H.-P."/>
        </authorList>
    </citation>
    <scope>NUCLEOTIDE SEQUENCE [LARGE SCALE GENOMIC DNA]</scope>
    <source>
        <strain evidence="14 15">DSM 19609</strain>
    </source>
</reference>
<dbReference type="Pfam" id="PF02518">
    <property type="entry name" value="HATPase_c"/>
    <property type="match status" value="1"/>
</dbReference>
<organism evidence="14 15">
    <name type="scientific">Brooklawnia cerclae</name>
    <dbReference type="NCBI Taxonomy" id="349934"/>
    <lineage>
        <taxon>Bacteria</taxon>
        <taxon>Bacillati</taxon>
        <taxon>Actinomycetota</taxon>
        <taxon>Actinomycetes</taxon>
        <taxon>Propionibacteriales</taxon>
        <taxon>Propionibacteriaceae</taxon>
        <taxon>Brooklawnia</taxon>
    </lineage>
</organism>
<dbReference type="SUPFAM" id="SSF47384">
    <property type="entry name" value="Homodimeric domain of signal transducing histidine kinase"/>
    <property type="match status" value="1"/>
</dbReference>
<keyword evidence="4" id="KW-0597">Phosphoprotein</keyword>
<dbReference type="EC" id="2.7.13.3" evidence="3"/>
<dbReference type="CDD" id="cd00082">
    <property type="entry name" value="HisKA"/>
    <property type="match status" value="1"/>
</dbReference>
<dbReference type="Gene3D" id="1.10.287.130">
    <property type="match status" value="1"/>
</dbReference>
<dbReference type="SMART" id="SM00387">
    <property type="entry name" value="HATPase_c"/>
    <property type="match status" value="1"/>
</dbReference>
<protein>
    <recommendedName>
        <fullName evidence="3">histidine kinase</fullName>
        <ecNumber evidence="3">2.7.13.3</ecNumber>
    </recommendedName>
</protein>
<keyword evidence="15" id="KW-1185">Reference proteome</keyword>
<feature type="transmembrane region" description="Helical" evidence="11">
    <location>
        <begin position="14"/>
        <end position="37"/>
    </location>
</feature>
<dbReference type="RefSeq" id="WP_167165087.1">
    <property type="nucleotide sequence ID" value="NZ_BAAAOO010000002.1"/>
</dbReference>
<keyword evidence="10 11" id="KW-0472">Membrane</keyword>
<gene>
    <name evidence="14" type="ORF">FB473_000825</name>
</gene>
<dbReference type="SUPFAM" id="SSF55874">
    <property type="entry name" value="ATPase domain of HSP90 chaperone/DNA topoisomerase II/histidine kinase"/>
    <property type="match status" value="1"/>
</dbReference>